<organism evidence="1 2">
    <name type="scientific">Paractinoplanes abujensis</name>
    <dbReference type="NCBI Taxonomy" id="882441"/>
    <lineage>
        <taxon>Bacteria</taxon>
        <taxon>Bacillati</taxon>
        <taxon>Actinomycetota</taxon>
        <taxon>Actinomycetes</taxon>
        <taxon>Micromonosporales</taxon>
        <taxon>Micromonosporaceae</taxon>
        <taxon>Paractinoplanes</taxon>
    </lineage>
</organism>
<accession>A0A7W7CMM5</accession>
<protein>
    <submittedName>
        <fullName evidence="1">Uncharacterized protein</fullName>
    </submittedName>
</protein>
<evidence type="ECO:0000313" key="1">
    <source>
        <dbReference type="EMBL" id="MBB4691318.1"/>
    </source>
</evidence>
<dbReference type="InterPro" id="IPR049249">
    <property type="entry name" value="DUF6882"/>
</dbReference>
<dbReference type="Pfam" id="PF21813">
    <property type="entry name" value="DUF6882"/>
    <property type="match status" value="1"/>
</dbReference>
<proteinExistence type="predicted"/>
<reference evidence="1 2" key="1">
    <citation type="submission" date="2020-08" db="EMBL/GenBank/DDBJ databases">
        <title>Sequencing the genomes of 1000 actinobacteria strains.</title>
        <authorList>
            <person name="Klenk H.-P."/>
        </authorList>
    </citation>
    <scope>NUCLEOTIDE SEQUENCE [LARGE SCALE GENOMIC DNA]</scope>
    <source>
        <strain evidence="1 2">DSM 45518</strain>
    </source>
</reference>
<dbReference type="AlphaFoldDB" id="A0A7W7CMM5"/>
<dbReference type="RefSeq" id="WP_184950146.1">
    <property type="nucleotide sequence ID" value="NZ_BOMC01000006.1"/>
</dbReference>
<evidence type="ECO:0000313" key="2">
    <source>
        <dbReference type="Proteomes" id="UP000542742"/>
    </source>
</evidence>
<dbReference type="Proteomes" id="UP000542742">
    <property type="component" value="Unassembled WGS sequence"/>
</dbReference>
<dbReference type="EMBL" id="JACHMF010000001">
    <property type="protein sequence ID" value="MBB4691318.1"/>
    <property type="molecule type" value="Genomic_DNA"/>
</dbReference>
<name>A0A7W7CMM5_9ACTN</name>
<comment type="caution">
    <text evidence="1">The sequence shown here is derived from an EMBL/GenBank/DDBJ whole genome shotgun (WGS) entry which is preliminary data.</text>
</comment>
<gene>
    <name evidence="1" type="ORF">BKA14_001466</name>
</gene>
<sequence length="215" mass="23243">MSAFDDLFGRHVLTAMARQFALADVIGERDWSVDLGAGAVTFGDDLRFPVQLLGSESHGDNTWLWAWANEASNLPPALLHLCAWMRDYGRNAGVGELTDRTFPLTRADGHRLALLASGLTGRPYYRGPYAGGALFFHLEGVPPTALPPERALTVISQTISAFPFDHRTGVTAFFEQQGWPFSGGVAHHPGGATINVAFDDQGRISQLNGSLPPRG</sequence>
<keyword evidence="2" id="KW-1185">Reference proteome</keyword>